<organism evidence="2 4">
    <name type="scientific">Didymodactylos carnosus</name>
    <dbReference type="NCBI Taxonomy" id="1234261"/>
    <lineage>
        <taxon>Eukaryota</taxon>
        <taxon>Metazoa</taxon>
        <taxon>Spiralia</taxon>
        <taxon>Gnathifera</taxon>
        <taxon>Rotifera</taxon>
        <taxon>Eurotatoria</taxon>
        <taxon>Bdelloidea</taxon>
        <taxon>Philodinida</taxon>
        <taxon>Philodinidae</taxon>
        <taxon>Didymodactylos</taxon>
    </lineage>
</organism>
<feature type="compositionally biased region" description="Basic residues" evidence="1">
    <location>
        <begin position="82"/>
        <end position="98"/>
    </location>
</feature>
<proteinExistence type="predicted"/>
<dbReference type="EMBL" id="CAJOBC010002153">
    <property type="protein sequence ID" value="CAF3718430.1"/>
    <property type="molecule type" value="Genomic_DNA"/>
</dbReference>
<keyword evidence="4" id="KW-1185">Reference proteome</keyword>
<accession>A0A814CB95</accession>
<feature type="region of interest" description="Disordered" evidence="1">
    <location>
        <begin position="1"/>
        <end position="122"/>
    </location>
</feature>
<dbReference type="AlphaFoldDB" id="A0A814CB95"/>
<reference evidence="2" key="1">
    <citation type="submission" date="2021-02" db="EMBL/GenBank/DDBJ databases">
        <authorList>
            <person name="Nowell W R."/>
        </authorList>
    </citation>
    <scope>NUCLEOTIDE SEQUENCE</scope>
</reference>
<gene>
    <name evidence="2" type="ORF">GPM918_LOCUS10760</name>
    <name evidence="3" type="ORF">SRO942_LOCUS10763</name>
</gene>
<dbReference type="Proteomes" id="UP000663829">
    <property type="component" value="Unassembled WGS sequence"/>
</dbReference>
<evidence type="ECO:0000313" key="4">
    <source>
        <dbReference type="Proteomes" id="UP000663829"/>
    </source>
</evidence>
<feature type="compositionally biased region" description="Polar residues" evidence="1">
    <location>
        <begin position="27"/>
        <end position="36"/>
    </location>
</feature>
<dbReference type="EMBL" id="CAJNOQ010002152">
    <property type="protein sequence ID" value="CAF0941974.1"/>
    <property type="molecule type" value="Genomic_DNA"/>
</dbReference>
<sequence length="171" mass="19455">MAERDQNQSGSTGNLSRDGQSRWWHQWTASFTSPADPQQRQQQQQVMGSDMVLPSPAPVPIATSTPRTPGTPPRPILVQNHVTKRKEKRRRQRQRRRERKEQKAQQQQNGSEQPIDEELATQMQVWTVHAPKQTNINKPGDMEQADTIQQALDSILESIENDFIDSGPAKA</sequence>
<protein>
    <submittedName>
        <fullName evidence="2">Uncharacterized protein</fullName>
    </submittedName>
</protein>
<evidence type="ECO:0000313" key="3">
    <source>
        <dbReference type="EMBL" id="CAF3718430.1"/>
    </source>
</evidence>
<feature type="compositionally biased region" description="Polar residues" evidence="1">
    <location>
        <begin position="7"/>
        <end position="18"/>
    </location>
</feature>
<evidence type="ECO:0000313" key="2">
    <source>
        <dbReference type="EMBL" id="CAF0941974.1"/>
    </source>
</evidence>
<evidence type="ECO:0000256" key="1">
    <source>
        <dbReference type="SAM" id="MobiDB-lite"/>
    </source>
</evidence>
<name>A0A814CB95_9BILA</name>
<dbReference type="Proteomes" id="UP000681722">
    <property type="component" value="Unassembled WGS sequence"/>
</dbReference>
<comment type="caution">
    <text evidence="2">The sequence shown here is derived from an EMBL/GenBank/DDBJ whole genome shotgun (WGS) entry which is preliminary data.</text>
</comment>